<organism evidence="10 11">
    <name type="scientific">Plantimonas leprariae</name>
    <dbReference type="NCBI Taxonomy" id="2615207"/>
    <lineage>
        <taxon>Bacteria</taxon>
        <taxon>Pseudomonadati</taxon>
        <taxon>Pseudomonadota</taxon>
        <taxon>Alphaproteobacteria</taxon>
        <taxon>Hyphomicrobiales</taxon>
        <taxon>Aurantimonadaceae</taxon>
        <taxon>Plantimonas</taxon>
    </lineage>
</organism>
<feature type="compositionally biased region" description="Polar residues" evidence="7">
    <location>
        <begin position="1"/>
        <end position="14"/>
    </location>
</feature>
<feature type="domain" description="Acyltransferase 3" evidence="9">
    <location>
        <begin position="31"/>
        <end position="347"/>
    </location>
</feature>
<accession>A0A7V7TXR1</accession>
<proteinExistence type="inferred from homology"/>
<feature type="transmembrane region" description="Helical" evidence="8">
    <location>
        <begin position="203"/>
        <end position="221"/>
    </location>
</feature>
<comment type="subcellular location">
    <subcellularLocation>
        <location evidence="1">Cell membrane</location>
        <topology evidence="1">Multi-pass membrane protein</topology>
    </subcellularLocation>
</comment>
<feature type="region of interest" description="Disordered" evidence="7">
    <location>
        <begin position="1"/>
        <end position="23"/>
    </location>
</feature>
<keyword evidence="10" id="KW-0808">Transferase</keyword>
<evidence type="ECO:0000256" key="5">
    <source>
        <dbReference type="ARBA" id="ARBA00022989"/>
    </source>
</evidence>
<dbReference type="RefSeq" id="WP_150973892.1">
    <property type="nucleotide sequence ID" value="NZ_VZDO01000028.1"/>
</dbReference>
<dbReference type="AlphaFoldDB" id="A0A7V7TXR1"/>
<feature type="transmembrane region" description="Helical" evidence="8">
    <location>
        <begin position="297"/>
        <end position="319"/>
    </location>
</feature>
<keyword evidence="10" id="KW-0012">Acyltransferase</keyword>
<dbReference type="EMBL" id="VZDO01000028">
    <property type="protein sequence ID" value="KAB0675922.1"/>
    <property type="molecule type" value="Genomic_DNA"/>
</dbReference>
<feature type="transmembrane region" description="Helical" evidence="8">
    <location>
        <begin position="233"/>
        <end position="254"/>
    </location>
</feature>
<comment type="caution">
    <text evidence="10">The sequence shown here is derived from an EMBL/GenBank/DDBJ whole genome shotgun (WGS) entry which is preliminary data.</text>
</comment>
<keyword evidence="3" id="KW-1003">Cell membrane</keyword>
<feature type="transmembrane region" description="Helical" evidence="8">
    <location>
        <begin position="149"/>
        <end position="171"/>
    </location>
</feature>
<comment type="similarity">
    <text evidence="2">Belongs to the acyltransferase 3 family.</text>
</comment>
<keyword evidence="6 8" id="KW-0472">Membrane</keyword>
<dbReference type="GO" id="GO:0005886">
    <property type="term" value="C:plasma membrane"/>
    <property type="evidence" value="ECO:0007669"/>
    <property type="project" value="UniProtKB-SubCell"/>
</dbReference>
<dbReference type="Pfam" id="PF01757">
    <property type="entry name" value="Acyl_transf_3"/>
    <property type="match status" value="1"/>
</dbReference>
<dbReference type="GO" id="GO:0016413">
    <property type="term" value="F:O-acetyltransferase activity"/>
    <property type="evidence" value="ECO:0007669"/>
    <property type="project" value="TreeGrafter"/>
</dbReference>
<evidence type="ECO:0000256" key="8">
    <source>
        <dbReference type="SAM" id="Phobius"/>
    </source>
</evidence>
<evidence type="ECO:0000256" key="6">
    <source>
        <dbReference type="ARBA" id="ARBA00023136"/>
    </source>
</evidence>
<dbReference type="InterPro" id="IPR002656">
    <property type="entry name" value="Acyl_transf_3_dom"/>
</dbReference>
<dbReference type="PANTHER" id="PTHR40074">
    <property type="entry name" value="O-ACETYLTRANSFERASE WECH"/>
    <property type="match status" value="1"/>
</dbReference>
<reference evidence="10 11" key="1">
    <citation type="submission" date="2019-09" db="EMBL/GenBank/DDBJ databases">
        <title>YIM 132180 draft genome.</title>
        <authorList>
            <person name="Zhang K."/>
        </authorList>
    </citation>
    <scope>NUCLEOTIDE SEQUENCE [LARGE SCALE GENOMIC DNA]</scope>
    <source>
        <strain evidence="10 11">YIM 132180</strain>
    </source>
</reference>
<evidence type="ECO:0000256" key="2">
    <source>
        <dbReference type="ARBA" id="ARBA00007400"/>
    </source>
</evidence>
<keyword evidence="5 8" id="KW-1133">Transmembrane helix</keyword>
<feature type="transmembrane region" description="Helical" evidence="8">
    <location>
        <begin position="107"/>
        <end position="124"/>
    </location>
</feature>
<dbReference type="Proteomes" id="UP000432089">
    <property type="component" value="Unassembled WGS sequence"/>
</dbReference>
<evidence type="ECO:0000256" key="4">
    <source>
        <dbReference type="ARBA" id="ARBA00022692"/>
    </source>
</evidence>
<protein>
    <submittedName>
        <fullName evidence="10">Acyltransferase family protein</fullName>
    </submittedName>
</protein>
<evidence type="ECO:0000259" key="9">
    <source>
        <dbReference type="Pfam" id="PF01757"/>
    </source>
</evidence>
<evidence type="ECO:0000256" key="3">
    <source>
        <dbReference type="ARBA" id="ARBA00022475"/>
    </source>
</evidence>
<evidence type="ECO:0000313" key="10">
    <source>
        <dbReference type="EMBL" id="KAB0675922.1"/>
    </source>
</evidence>
<sequence length="361" mass="39679">MSSANLPSTTTTEAGFTVQPPMRTPSAGARNANLDVLRVLACLAVVLLHVSGRTIYLYGEISYLSWNAANFISSSTRWCVPEFVMISGALLLTRPIPDPISFVRRRFGRIAVPIIVWSAVYLWWRTYWYGESFGASAVALELFLGFPYYHLYFLFMIAGLYVFTPTVAAVVRSLPRRQALAFAWLALATAGITMTVQGLNGNALTQFVPYLGYFALGALLLESRVPPSISGSLFVAGILVTAGLTHWTASLAGINGPWGMYFYSYFNPTVLIMAPALFCCVTALRLPRTLMAAAERLAPLTLGVFLIHPLVLETLRALYARFAPPLLWPVLDLPVTFVLTLLLATACVTVIRHIPLLRYSV</sequence>
<feature type="transmembrane region" description="Helical" evidence="8">
    <location>
        <begin position="260"/>
        <end position="285"/>
    </location>
</feature>
<evidence type="ECO:0000313" key="11">
    <source>
        <dbReference type="Proteomes" id="UP000432089"/>
    </source>
</evidence>
<name>A0A7V7TXR1_9HYPH</name>
<dbReference type="PANTHER" id="PTHR40074:SF2">
    <property type="entry name" value="O-ACETYLTRANSFERASE WECH"/>
    <property type="match status" value="1"/>
</dbReference>
<evidence type="ECO:0000256" key="7">
    <source>
        <dbReference type="SAM" id="MobiDB-lite"/>
    </source>
</evidence>
<dbReference type="GO" id="GO:0009246">
    <property type="term" value="P:enterobacterial common antigen biosynthetic process"/>
    <property type="evidence" value="ECO:0007669"/>
    <property type="project" value="TreeGrafter"/>
</dbReference>
<keyword evidence="11" id="KW-1185">Reference proteome</keyword>
<gene>
    <name evidence="10" type="ORF">F6X38_22590</name>
</gene>
<feature type="transmembrane region" description="Helical" evidence="8">
    <location>
        <begin position="331"/>
        <end position="351"/>
    </location>
</feature>
<evidence type="ECO:0000256" key="1">
    <source>
        <dbReference type="ARBA" id="ARBA00004651"/>
    </source>
</evidence>
<keyword evidence="4 8" id="KW-0812">Transmembrane</keyword>
<feature type="transmembrane region" description="Helical" evidence="8">
    <location>
        <begin position="178"/>
        <end position="197"/>
    </location>
</feature>